<comment type="caution">
    <text evidence="1">The sequence shown here is derived from an EMBL/GenBank/DDBJ whole genome shotgun (WGS) entry which is preliminary data.</text>
</comment>
<protein>
    <submittedName>
        <fullName evidence="1">Uncharacterized protein</fullName>
    </submittedName>
</protein>
<reference evidence="1 2" key="1">
    <citation type="submission" date="2023-04" db="EMBL/GenBank/DDBJ databases">
        <title>The genome sequence of Polyangium sorediatum DSM14670.</title>
        <authorList>
            <person name="Zhang X."/>
        </authorList>
    </citation>
    <scope>NUCLEOTIDE SEQUENCE [LARGE SCALE GENOMIC DNA]</scope>
    <source>
        <strain evidence="1 2">DSM 14670</strain>
    </source>
</reference>
<gene>
    <name evidence="1" type="ORF">QHF89_07740</name>
</gene>
<keyword evidence="2" id="KW-1185">Reference proteome</keyword>
<dbReference type="RefSeq" id="WP_136965746.1">
    <property type="nucleotide sequence ID" value="NZ_JARZHI010000004.1"/>
</dbReference>
<evidence type="ECO:0000313" key="2">
    <source>
        <dbReference type="Proteomes" id="UP001160301"/>
    </source>
</evidence>
<dbReference type="Proteomes" id="UP001160301">
    <property type="component" value="Unassembled WGS sequence"/>
</dbReference>
<proteinExistence type="predicted"/>
<evidence type="ECO:0000313" key="1">
    <source>
        <dbReference type="EMBL" id="MDI1429381.1"/>
    </source>
</evidence>
<sequence>MVSGRRFVASILVLTEDGHHEPLRALVRRMLRLVDPNHDPTSIDVQGDHPEAQEAATANLAKGSHKRLVALARAIATHIYVEANFVFHHVDADRPFSDTRRDVPENVRFHERVLGVVRQHIEHLRQKHSDGRAPDSFMHRVRVLVPYYSIEAWLFQNTRVGRSLCQKHHRGQHATQWNRWEEKREALDEIEKPKKNPCVDARYYVDLASKDYPSSAVYDVGKSFTQAVDGLKKCEPLCAALAATYAPDTPNAGSDA</sequence>
<organism evidence="1 2">
    <name type="scientific">Polyangium sorediatum</name>
    <dbReference type="NCBI Taxonomy" id="889274"/>
    <lineage>
        <taxon>Bacteria</taxon>
        <taxon>Pseudomonadati</taxon>
        <taxon>Myxococcota</taxon>
        <taxon>Polyangia</taxon>
        <taxon>Polyangiales</taxon>
        <taxon>Polyangiaceae</taxon>
        <taxon>Polyangium</taxon>
    </lineage>
</organism>
<name>A0ABT6NM37_9BACT</name>
<dbReference type="EMBL" id="JARZHI010000004">
    <property type="protein sequence ID" value="MDI1429381.1"/>
    <property type="molecule type" value="Genomic_DNA"/>
</dbReference>
<accession>A0ABT6NM37</accession>